<reference evidence="2 3" key="1">
    <citation type="submission" date="2024-04" db="EMBL/GenBank/DDBJ databases">
        <authorList>
            <person name="Waldvogel A.-M."/>
            <person name="Schoenle A."/>
        </authorList>
    </citation>
    <scope>NUCLEOTIDE SEQUENCE [LARGE SCALE GENOMIC DNA]</scope>
</reference>
<protein>
    <submittedName>
        <fullName evidence="2">Uncharacterized protein</fullName>
    </submittedName>
</protein>
<evidence type="ECO:0000313" key="3">
    <source>
        <dbReference type="Proteomes" id="UP001497482"/>
    </source>
</evidence>
<name>A0AAV2MLQ3_KNICA</name>
<feature type="compositionally biased region" description="Basic and acidic residues" evidence="1">
    <location>
        <begin position="100"/>
        <end position="110"/>
    </location>
</feature>
<sequence>MAEAQRDELEAERDMSYKWTDTDVERLIRLRVKGIHADTGINKKNFILRLMELELPSPQTDPSHRLGVKIASAVIGTARFPGEEWTHDYRDGSLPQGRGEPADCRREGGKGKNTGESTGVPHHQRGRGKTRRANCPAAEWPAEELGTAFGEGYAW</sequence>
<keyword evidence="3" id="KW-1185">Reference proteome</keyword>
<evidence type="ECO:0000313" key="2">
    <source>
        <dbReference type="EMBL" id="CAL1614237.1"/>
    </source>
</evidence>
<accession>A0AAV2MLQ3</accession>
<dbReference type="EMBL" id="OZ035830">
    <property type="protein sequence ID" value="CAL1614237.1"/>
    <property type="molecule type" value="Genomic_DNA"/>
</dbReference>
<feature type="region of interest" description="Disordered" evidence="1">
    <location>
        <begin position="84"/>
        <end position="138"/>
    </location>
</feature>
<gene>
    <name evidence="2" type="ORF">KC01_LOCUS40301</name>
</gene>
<evidence type="ECO:0000256" key="1">
    <source>
        <dbReference type="SAM" id="MobiDB-lite"/>
    </source>
</evidence>
<feature type="compositionally biased region" description="Basic residues" evidence="1">
    <location>
        <begin position="122"/>
        <end position="132"/>
    </location>
</feature>
<proteinExistence type="predicted"/>
<dbReference type="AlphaFoldDB" id="A0AAV2MLQ3"/>
<dbReference type="Proteomes" id="UP001497482">
    <property type="component" value="Chromosome 8"/>
</dbReference>
<organism evidence="2 3">
    <name type="scientific">Knipowitschia caucasica</name>
    <name type="common">Caucasian dwarf goby</name>
    <name type="synonym">Pomatoschistus caucasicus</name>
    <dbReference type="NCBI Taxonomy" id="637954"/>
    <lineage>
        <taxon>Eukaryota</taxon>
        <taxon>Metazoa</taxon>
        <taxon>Chordata</taxon>
        <taxon>Craniata</taxon>
        <taxon>Vertebrata</taxon>
        <taxon>Euteleostomi</taxon>
        <taxon>Actinopterygii</taxon>
        <taxon>Neopterygii</taxon>
        <taxon>Teleostei</taxon>
        <taxon>Neoteleostei</taxon>
        <taxon>Acanthomorphata</taxon>
        <taxon>Gobiaria</taxon>
        <taxon>Gobiiformes</taxon>
        <taxon>Gobioidei</taxon>
        <taxon>Gobiidae</taxon>
        <taxon>Gobiinae</taxon>
        <taxon>Knipowitschia</taxon>
    </lineage>
</organism>